<proteinExistence type="predicted"/>
<name>A0A5M4FB90_9ACTN</name>
<gene>
    <name evidence="2" type="ORF">ESP70_016030</name>
</gene>
<evidence type="ECO:0000313" key="2">
    <source>
        <dbReference type="EMBL" id="KAA1395656.1"/>
    </source>
</evidence>
<protein>
    <recommendedName>
        <fullName evidence="4">DUF2178 domain-containing protein</fullName>
    </recommendedName>
</protein>
<dbReference type="EMBL" id="SDPQ02000003">
    <property type="protein sequence ID" value="KAA1395656.1"/>
    <property type="molecule type" value="Genomic_DNA"/>
</dbReference>
<organism evidence="2 3">
    <name type="scientific">Aeromicrobium ginsengisoli</name>
    <dbReference type="NCBI Taxonomy" id="363867"/>
    <lineage>
        <taxon>Bacteria</taxon>
        <taxon>Bacillati</taxon>
        <taxon>Actinomycetota</taxon>
        <taxon>Actinomycetes</taxon>
        <taxon>Propionibacteriales</taxon>
        <taxon>Nocardioidaceae</taxon>
        <taxon>Aeromicrobium</taxon>
    </lineage>
</organism>
<feature type="transmembrane region" description="Helical" evidence="1">
    <location>
        <begin position="76"/>
        <end position="94"/>
    </location>
</feature>
<evidence type="ECO:0000313" key="3">
    <source>
        <dbReference type="Proteomes" id="UP000380867"/>
    </source>
</evidence>
<dbReference type="RefSeq" id="WP_149690315.1">
    <property type="nucleotide sequence ID" value="NZ_SDPQ02000003.1"/>
</dbReference>
<dbReference type="Proteomes" id="UP000380867">
    <property type="component" value="Unassembled WGS sequence"/>
</dbReference>
<sequence>MGQLIFAYCLAALFVIPPLLPAKRFERHLQGADESRFRDLRRFAESRWTAYLLGVWSLLAAVGATFAVARGHTIGWAWYGVAAAYALGVFSVQLHHQRLLRLIGDRGKQERADRYKQRAAKSYRFVAVGVTGYIGMRVMEYAYPHSPPDWSEAVRGAFGLVMAVGAVGFLVIRARMYWSGDDLETAAR</sequence>
<dbReference type="OrthoDB" id="3747656at2"/>
<accession>A0A5M4FB90</accession>
<comment type="caution">
    <text evidence="2">The sequence shown here is derived from an EMBL/GenBank/DDBJ whole genome shotgun (WGS) entry which is preliminary data.</text>
</comment>
<reference evidence="2" key="1">
    <citation type="submission" date="2019-09" db="EMBL/GenBank/DDBJ databases">
        <authorList>
            <person name="Li J."/>
        </authorList>
    </citation>
    <scope>NUCLEOTIDE SEQUENCE [LARGE SCALE GENOMIC DNA]</scope>
    <source>
        <strain evidence="2">JCM 14732</strain>
    </source>
</reference>
<keyword evidence="3" id="KW-1185">Reference proteome</keyword>
<evidence type="ECO:0000256" key="1">
    <source>
        <dbReference type="SAM" id="Phobius"/>
    </source>
</evidence>
<feature type="transmembrane region" description="Helical" evidence="1">
    <location>
        <begin position="153"/>
        <end position="172"/>
    </location>
</feature>
<keyword evidence="1" id="KW-0812">Transmembrane</keyword>
<keyword evidence="1" id="KW-0472">Membrane</keyword>
<feature type="transmembrane region" description="Helical" evidence="1">
    <location>
        <begin position="48"/>
        <end position="69"/>
    </location>
</feature>
<keyword evidence="1" id="KW-1133">Transmembrane helix</keyword>
<evidence type="ECO:0008006" key="4">
    <source>
        <dbReference type="Google" id="ProtNLM"/>
    </source>
</evidence>
<dbReference type="AlphaFoldDB" id="A0A5M4FB90"/>